<dbReference type="GO" id="GO:0005634">
    <property type="term" value="C:nucleus"/>
    <property type="evidence" value="ECO:0007669"/>
    <property type="project" value="UniProtKB-SubCell"/>
</dbReference>
<dbReference type="Pfam" id="PF04082">
    <property type="entry name" value="Fungal_trans"/>
    <property type="match status" value="1"/>
</dbReference>
<dbReference type="GeneID" id="25291360"/>
<evidence type="ECO:0000256" key="3">
    <source>
        <dbReference type="ARBA" id="ARBA00023015"/>
    </source>
</evidence>
<comment type="subcellular location">
    <subcellularLocation>
        <location evidence="1">Nucleus</location>
    </subcellularLocation>
</comment>
<dbReference type="PROSITE" id="PS50048">
    <property type="entry name" value="ZN2_CY6_FUNGAL_2"/>
    <property type="match status" value="1"/>
</dbReference>
<gene>
    <name evidence="9" type="ORF">Z518_03289</name>
</gene>
<keyword evidence="10" id="KW-1185">Reference proteome</keyword>
<feature type="compositionally biased region" description="Polar residues" evidence="7">
    <location>
        <begin position="87"/>
        <end position="98"/>
    </location>
</feature>
<proteinExistence type="predicted"/>
<evidence type="ECO:0000256" key="1">
    <source>
        <dbReference type="ARBA" id="ARBA00004123"/>
    </source>
</evidence>
<dbReference type="Pfam" id="PF00172">
    <property type="entry name" value="Zn_clus"/>
    <property type="match status" value="1"/>
</dbReference>
<dbReference type="AlphaFoldDB" id="A0A0D2G288"/>
<dbReference type="EMBL" id="KN847476">
    <property type="protein sequence ID" value="KIX08632.1"/>
    <property type="molecule type" value="Genomic_DNA"/>
</dbReference>
<dbReference type="CDD" id="cd12148">
    <property type="entry name" value="fungal_TF_MHR"/>
    <property type="match status" value="1"/>
</dbReference>
<keyword evidence="6" id="KW-0539">Nucleus</keyword>
<dbReference type="GO" id="GO:0003677">
    <property type="term" value="F:DNA binding"/>
    <property type="evidence" value="ECO:0007669"/>
    <property type="project" value="UniProtKB-KW"/>
</dbReference>
<dbReference type="PANTHER" id="PTHR31001:SF85">
    <property type="entry name" value="ZN(II)2CYS6 TRANSCRIPTION FACTOR (EUROFUNG)"/>
    <property type="match status" value="1"/>
</dbReference>
<dbReference type="PROSITE" id="PS00463">
    <property type="entry name" value="ZN2_CY6_FUNGAL_1"/>
    <property type="match status" value="1"/>
</dbReference>
<dbReference type="GO" id="GO:0000981">
    <property type="term" value="F:DNA-binding transcription factor activity, RNA polymerase II-specific"/>
    <property type="evidence" value="ECO:0007669"/>
    <property type="project" value="InterPro"/>
</dbReference>
<keyword evidence="3" id="KW-0805">Transcription regulation</keyword>
<dbReference type="VEuPathDB" id="FungiDB:Z518_03289"/>
<evidence type="ECO:0000256" key="5">
    <source>
        <dbReference type="ARBA" id="ARBA00023163"/>
    </source>
</evidence>
<dbReference type="SMART" id="SM00066">
    <property type="entry name" value="GAL4"/>
    <property type="match status" value="1"/>
</dbReference>
<dbReference type="OrthoDB" id="2269373at2759"/>
<dbReference type="RefSeq" id="XP_013275768.1">
    <property type="nucleotide sequence ID" value="XM_013420314.1"/>
</dbReference>
<reference evidence="9 10" key="1">
    <citation type="submission" date="2015-01" db="EMBL/GenBank/DDBJ databases">
        <title>The Genome Sequence of Rhinocladiella mackenzie CBS 650.93.</title>
        <authorList>
            <consortium name="The Broad Institute Genomics Platform"/>
            <person name="Cuomo C."/>
            <person name="de Hoog S."/>
            <person name="Gorbushina A."/>
            <person name="Stielow B."/>
            <person name="Teixiera M."/>
            <person name="Abouelleil A."/>
            <person name="Chapman S.B."/>
            <person name="Priest M."/>
            <person name="Young S.K."/>
            <person name="Wortman J."/>
            <person name="Nusbaum C."/>
            <person name="Birren B."/>
        </authorList>
    </citation>
    <scope>NUCLEOTIDE SEQUENCE [LARGE SCALE GENOMIC DNA]</scope>
    <source>
        <strain evidence="9 10">CBS 650.93</strain>
    </source>
</reference>
<feature type="region of interest" description="Disordered" evidence="7">
    <location>
        <begin position="143"/>
        <end position="169"/>
    </location>
</feature>
<dbReference type="Gene3D" id="4.10.240.10">
    <property type="entry name" value="Zn(2)-C6 fungal-type DNA-binding domain"/>
    <property type="match status" value="1"/>
</dbReference>
<organism evidence="9 10">
    <name type="scientific">Rhinocladiella mackenziei CBS 650.93</name>
    <dbReference type="NCBI Taxonomy" id="1442369"/>
    <lineage>
        <taxon>Eukaryota</taxon>
        <taxon>Fungi</taxon>
        <taxon>Dikarya</taxon>
        <taxon>Ascomycota</taxon>
        <taxon>Pezizomycotina</taxon>
        <taxon>Eurotiomycetes</taxon>
        <taxon>Chaetothyriomycetidae</taxon>
        <taxon>Chaetothyriales</taxon>
        <taxon>Herpotrichiellaceae</taxon>
        <taxon>Rhinocladiella</taxon>
    </lineage>
</organism>
<feature type="domain" description="Zn(2)-C6 fungal-type" evidence="8">
    <location>
        <begin position="20"/>
        <end position="49"/>
    </location>
</feature>
<dbReference type="InterPro" id="IPR050613">
    <property type="entry name" value="Sec_Metabolite_Reg"/>
</dbReference>
<dbReference type="HOGENOM" id="CLU_004083_5_3_1"/>
<evidence type="ECO:0000313" key="10">
    <source>
        <dbReference type="Proteomes" id="UP000053617"/>
    </source>
</evidence>
<keyword evidence="2" id="KW-0479">Metal-binding</keyword>
<evidence type="ECO:0000256" key="2">
    <source>
        <dbReference type="ARBA" id="ARBA00022723"/>
    </source>
</evidence>
<evidence type="ECO:0000256" key="7">
    <source>
        <dbReference type="SAM" id="MobiDB-lite"/>
    </source>
</evidence>
<dbReference type="PANTHER" id="PTHR31001">
    <property type="entry name" value="UNCHARACTERIZED TRANSCRIPTIONAL REGULATORY PROTEIN"/>
    <property type="match status" value="1"/>
</dbReference>
<dbReference type="InterPro" id="IPR007219">
    <property type="entry name" value="XnlR_reg_dom"/>
</dbReference>
<feature type="compositionally biased region" description="Acidic residues" evidence="7">
    <location>
        <begin position="152"/>
        <end position="168"/>
    </location>
</feature>
<sequence>MVSPKLSNASVIHKPISAHSCVRCAERKVKCDRRQPCDACMRHNVECIFRELPPPRRRKKPTKEEILIARLKLYESILQEKGIESQELPTQVSKTSGSGEKRDPDAGFVANDMLQLLVYGEGRSKFLDNDLWTRVIEEFREPGDALGNSSDNDSEAEAEAVEKEDMDDSAGVVLSLSPVQNSGRKCPHPPTDHILELWRIFLERINPLFRVVHVPTLQRALQVAISNLKRIPRNLEAILFAIYSASVMSLDEHDCERRFGQSRKTLLSRYIQSTKVSLLRAKFMGTTDLVVLQAFLIYLLSVRHIYDSRTLWTLTGVAIRIGEGMGLHRDGTFLGLPPFETEIRRRTWWEMKMLDQRTAYVSGSSIFDDVDMQGRTPKRPANINDDELFPGMPSPPRESNKVTDMFFCAMRSEFKSFWINYAARKRQQGKSDDLWDNYESRDEMKEKDTAIDELEQVLESKYVRYCDPSQPIQLMAMLFARFSISSMRFMVHHPRRWKHVQKISSSERQYVWDLSVKLLEQYNMPRTSPQLKLFSWQVAFYFQWQAFIHVLDTL</sequence>
<dbReference type="InterPro" id="IPR001138">
    <property type="entry name" value="Zn2Cys6_DnaBD"/>
</dbReference>
<keyword evidence="4" id="KW-0238">DNA-binding</keyword>
<keyword evidence="5" id="KW-0804">Transcription</keyword>
<evidence type="ECO:0000256" key="6">
    <source>
        <dbReference type="ARBA" id="ARBA00023242"/>
    </source>
</evidence>
<dbReference type="CDD" id="cd00067">
    <property type="entry name" value="GAL4"/>
    <property type="match status" value="1"/>
</dbReference>
<dbReference type="SMART" id="SM00906">
    <property type="entry name" value="Fungal_trans"/>
    <property type="match status" value="1"/>
</dbReference>
<dbReference type="STRING" id="1442369.A0A0D2G288"/>
<evidence type="ECO:0000259" key="8">
    <source>
        <dbReference type="PROSITE" id="PS50048"/>
    </source>
</evidence>
<name>A0A0D2G288_9EURO</name>
<evidence type="ECO:0000256" key="4">
    <source>
        <dbReference type="ARBA" id="ARBA00023125"/>
    </source>
</evidence>
<dbReference type="GO" id="GO:0008270">
    <property type="term" value="F:zinc ion binding"/>
    <property type="evidence" value="ECO:0007669"/>
    <property type="project" value="InterPro"/>
</dbReference>
<dbReference type="GO" id="GO:0006351">
    <property type="term" value="P:DNA-templated transcription"/>
    <property type="evidence" value="ECO:0007669"/>
    <property type="project" value="InterPro"/>
</dbReference>
<evidence type="ECO:0000313" key="9">
    <source>
        <dbReference type="EMBL" id="KIX08632.1"/>
    </source>
</evidence>
<protein>
    <recommendedName>
        <fullName evidence="8">Zn(2)-C6 fungal-type domain-containing protein</fullName>
    </recommendedName>
</protein>
<feature type="region of interest" description="Disordered" evidence="7">
    <location>
        <begin position="85"/>
        <end position="105"/>
    </location>
</feature>
<dbReference type="SUPFAM" id="SSF57701">
    <property type="entry name" value="Zn2/Cys6 DNA-binding domain"/>
    <property type="match status" value="1"/>
</dbReference>
<dbReference type="Proteomes" id="UP000053617">
    <property type="component" value="Unassembled WGS sequence"/>
</dbReference>
<accession>A0A0D2G288</accession>
<dbReference type="InterPro" id="IPR036864">
    <property type="entry name" value="Zn2-C6_fun-type_DNA-bd_sf"/>
</dbReference>